<reference evidence="1" key="1">
    <citation type="journal article" date="2021" name="Proc. Natl. Acad. Sci. U.S.A.">
        <title>A Catalog of Tens of Thousands of Viruses from Human Metagenomes Reveals Hidden Associations with Chronic Diseases.</title>
        <authorList>
            <person name="Tisza M.J."/>
            <person name="Buck C.B."/>
        </authorList>
    </citation>
    <scope>NUCLEOTIDE SEQUENCE</scope>
    <source>
        <strain evidence="1">CtLdn10</strain>
    </source>
</reference>
<accession>A0A8S5SQ61</accession>
<protein>
    <submittedName>
        <fullName evidence="1">Uncharacterized protein</fullName>
    </submittedName>
</protein>
<name>A0A8S5SQ61_9CAUD</name>
<evidence type="ECO:0000313" key="1">
    <source>
        <dbReference type="EMBL" id="DAF53137.1"/>
    </source>
</evidence>
<sequence>MVVVSAYDRFLIDTTKIKILQNMVRTIRFQERLK</sequence>
<dbReference type="EMBL" id="BK032647">
    <property type="protein sequence ID" value="DAF53137.1"/>
    <property type="molecule type" value="Genomic_DNA"/>
</dbReference>
<organism evidence="1">
    <name type="scientific">Siphoviridae sp. ctLdn10</name>
    <dbReference type="NCBI Taxonomy" id="2827847"/>
    <lineage>
        <taxon>Viruses</taxon>
        <taxon>Duplodnaviria</taxon>
        <taxon>Heunggongvirae</taxon>
        <taxon>Uroviricota</taxon>
        <taxon>Caudoviricetes</taxon>
    </lineage>
</organism>
<proteinExistence type="predicted"/>